<gene>
    <name evidence="2" type="primary">TMX2B</name>
    <name evidence="3" type="ORF">SSLN_LOCUS16290</name>
    <name evidence="2" type="ORF">TR132392</name>
</gene>
<reference evidence="5" key="2">
    <citation type="submission" date="2016-06" db="UniProtKB">
        <authorList>
            <consortium name="WormBaseParasite"/>
        </authorList>
    </citation>
    <scope>IDENTIFICATION</scope>
</reference>
<dbReference type="Proteomes" id="UP000275846">
    <property type="component" value="Unassembled WGS sequence"/>
</dbReference>
<keyword evidence="2" id="KW-0472">Membrane</keyword>
<reference evidence="2" key="1">
    <citation type="submission" date="2016-01" db="EMBL/GenBank/DDBJ databases">
        <title>Reference transcriptome for the parasite Schistocephalus solidus: insights into the molecular evolution of parasitism.</title>
        <authorList>
            <person name="Hebert F.O."/>
            <person name="Grambauer S."/>
            <person name="Barber I."/>
            <person name="Landry C.R."/>
            <person name="Aubin-Horth N."/>
        </authorList>
    </citation>
    <scope>NUCLEOTIDE SEQUENCE</scope>
</reference>
<name>A0A0X3PBU8_SCHSO</name>
<proteinExistence type="predicted"/>
<reference evidence="3 4" key="3">
    <citation type="submission" date="2018-11" db="EMBL/GenBank/DDBJ databases">
        <authorList>
            <consortium name="Pathogen Informatics"/>
        </authorList>
    </citation>
    <scope>NUCLEOTIDE SEQUENCE [LARGE SCALE GENOMIC DNA]</scope>
    <source>
        <strain evidence="3 4">NST_G2</strain>
    </source>
</reference>
<sequence length="271" mass="31181">MHSTGRGGFKQLLHPYYIINILLSVTFPCCKTLPGLCEILFNNCILDFQEYEVIIFLASFITIRNKRQFSITDYVAHFCMYAKLCNLFMFWRQSLAYACLYGVLWVLQSSFLFQPVYKGPESVLYFRPQTFDEVVRHGDPRITWIIAFYTAWSPACNALAPIFSELSHNYALPFLKFGKVDVTRSPDLARVCNVDNSTWSKQLPTIIMFRGGKEIDRRPGMSLKTKTPMKFSFCWDSIISAFSLNDLYSQCKGLSSGKKTEESAQSQKKTE</sequence>
<dbReference type="EMBL" id="UYSU01040918">
    <property type="protein sequence ID" value="VDM02676.1"/>
    <property type="molecule type" value="Genomic_DNA"/>
</dbReference>
<dbReference type="PANTHER" id="PTHR45663:SF11">
    <property type="entry name" value="GEO12009P1"/>
    <property type="match status" value="1"/>
</dbReference>
<dbReference type="Pfam" id="PF00085">
    <property type="entry name" value="Thioredoxin"/>
    <property type="match status" value="1"/>
</dbReference>
<evidence type="ECO:0000259" key="1">
    <source>
        <dbReference type="Pfam" id="PF00085"/>
    </source>
</evidence>
<evidence type="ECO:0000313" key="2">
    <source>
        <dbReference type="EMBL" id="JAP49203.1"/>
    </source>
</evidence>
<dbReference type="WBParaSite" id="SSLN_0001690701-mRNA-1">
    <property type="protein sequence ID" value="SSLN_0001690701-mRNA-1"/>
    <property type="gene ID" value="SSLN_0001690701"/>
</dbReference>
<dbReference type="GO" id="GO:0005737">
    <property type="term" value="C:cytoplasm"/>
    <property type="evidence" value="ECO:0007669"/>
    <property type="project" value="TreeGrafter"/>
</dbReference>
<keyword evidence="2" id="KW-0812">Transmembrane</keyword>
<dbReference type="SUPFAM" id="SSF52833">
    <property type="entry name" value="Thioredoxin-like"/>
    <property type="match status" value="1"/>
</dbReference>
<accession>A0A0X3PBU8</accession>
<dbReference type="GO" id="GO:0015035">
    <property type="term" value="F:protein-disulfide reductase activity"/>
    <property type="evidence" value="ECO:0007669"/>
    <property type="project" value="TreeGrafter"/>
</dbReference>
<dbReference type="OrthoDB" id="20229at2759"/>
<dbReference type="STRING" id="70667.A0A0X3PBU8"/>
<dbReference type="PANTHER" id="PTHR45663">
    <property type="entry name" value="GEO12009P1"/>
    <property type="match status" value="1"/>
</dbReference>
<organism evidence="2">
    <name type="scientific">Schistocephalus solidus</name>
    <name type="common">Tapeworm</name>
    <dbReference type="NCBI Taxonomy" id="70667"/>
    <lineage>
        <taxon>Eukaryota</taxon>
        <taxon>Metazoa</taxon>
        <taxon>Spiralia</taxon>
        <taxon>Lophotrochozoa</taxon>
        <taxon>Platyhelminthes</taxon>
        <taxon>Cestoda</taxon>
        <taxon>Eucestoda</taxon>
        <taxon>Diphyllobothriidea</taxon>
        <taxon>Diphyllobothriidae</taxon>
        <taxon>Schistocephalus</taxon>
    </lineage>
</organism>
<evidence type="ECO:0000313" key="5">
    <source>
        <dbReference type="WBParaSite" id="SSLN_0001690701-mRNA-1"/>
    </source>
</evidence>
<dbReference type="InterPro" id="IPR036249">
    <property type="entry name" value="Thioredoxin-like_sf"/>
</dbReference>
<evidence type="ECO:0000313" key="3">
    <source>
        <dbReference type="EMBL" id="VDM02676.1"/>
    </source>
</evidence>
<dbReference type="InterPro" id="IPR013766">
    <property type="entry name" value="Thioredoxin_domain"/>
</dbReference>
<protein>
    <submittedName>
        <fullName evidence="2 5">Thioredoxin-related transmembrane protein 2-B</fullName>
    </submittedName>
</protein>
<feature type="domain" description="Thioredoxin" evidence="1">
    <location>
        <begin position="123"/>
        <end position="221"/>
    </location>
</feature>
<dbReference type="AlphaFoldDB" id="A0A0X3PBU8"/>
<keyword evidence="4" id="KW-1185">Reference proteome</keyword>
<dbReference type="Gene3D" id="3.40.30.10">
    <property type="entry name" value="Glutaredoxin"/>
    <property type="match status" value="1"/>
</dbReference>
<evidence type="ECO:0000313" key="4">
    <source>
        <dbReference type="Proteomes" id="UP000275846"/>
    </source>
</evidence>
<dbReference type="EMBL" id="GEEE01014022">
    <property type="protein sequence ID" value="JAP49203.1"/>
    <property type="molecule type" value="Transcribed_RNA"/>
</dbReference>